<dbReference type="CDD" id="cd00086">
    <property type="entry name" value="homeodomain"/>
    <property type="match status" value="1"/>
</dbReference>
<evidence type="ECO:0000259" key="12">
    <source>
        <dbReference type="PROSITE" id="PS50071"/>
    </source>
</evidence>
<feature type="region of interest" description="Disordered" evidence="11">
    <location>
        <begin position="188"/>
        <end position="227"/>
    </location>
</feature>
<evidence type="ECO:0000256" key="7">
    <source>
        <dbReference type="ARBA" id="ARBA00023163"/>
    </source>
</evidence>
<dbReference type="Gene3D" id="1.10.10.60">
    <property type="entry name" value="Homeodomain-like"/>
    <property type="match status" value="1"/>
</dbReference>
<dbReference type="GO" id="GO:0009952">
    <property type="term" value="P:anterior/posterior pattern specification"/>
    <property type="evidence" value="ECO:0007669"/>
    <property type="project" value="TreeGrafter"/>
</dbReference>
<name>A0A248WYA9_EPTBU</name>
<gene>
    <name evidence="13" type="primary">Hox3IV</name>
</gene>
<protein>
    <submittedName>
        <fullName evidence="13">Hox3IV</fullName>
    </submittedName>
</protein>
<dbReference type="AlphaFoldDB" id="A0A248WYA9"/>
<dbReference type="GO" id="GO:0000978">
    <property type="term" value="F:RNA polymerase II cis-regulatory region sequence-specific DNA binding"/>
    <property type="evidence" value="ECO:0007669"/>
    <property type="project" value="TreeGrafter"/>
</dbReference>
<dbReference type="PRINTS" id="PR00024">
    <property type="entry name" value="HOMEOBOX"/>
</dbReference>
<dbReference type="PROSITE" id="PS00032">
    <property type="entry name" value="ANTENNAPEDIA"/>
    <property type="match status" value="1"/>
</dbReference>
<keyword evidence="7" id="KW-0804">Transcription</keyword>
<dbReference type="GeneTree" id="ENSGT00940000160027"/>
<dbReference type="Ensembl" id="ENSEBUT00000019774.1">
    <property type="protein sequence ID" value="ENSEBUP00000019199.1"/>
    <property type="gene ID" value="ENSEBUG00000011947.1"/>
</dbReference>
<feature type="DNA-binding region" description="Homeobox" evidence="9">
    <location>
        <begin position="223"/>
        <end position="282"/>
    </location>
</feature>
<dbReference type="Pfam" id="PF13293">
    <property type="entry name" value="DUF4074"/>
    <property type="match status" value="1"/>
</dbReference>
<dbReference type="PROSITE" id="PS00027">
    <property type="entry name" value="HOMEOBOX_1"/>
    <property type="match status" value="1"/>
</dbReference>
<dbReference type="GO" id="GO:0000981">
    <property type="term" value="F:DNA-binding transcription factor activity, RNA polymerase II-specific"/>
    <property type="evidence" value="ECO:0007669"/>
    <property type="project" value="InterPro"/>
</dbReference>
<dbReference type="InterPro" id="IPR020479">
    <property type="entry name" value="HD_metazoa"/>
</dbReference>
<comment type="similarity">
    <text evidence="2">Belongs to the Antp homeobox family.</text>
</comment>
<dbReference type="PANTHER" id="PTHR45664">
    <property type="entry name" value="PROTEIN ZERKNUELLT 1-RELATED"/>
    <property type="match status" value="1"/>
</dbReference>
<keyword evidence="15" id="KW-1185">Reference proteome</keyword>
<sequence>MQKAYCNGNPGAFACCSFSGTGNYTFGAGQHIPVQEPQQDLQPQQHQQQQQQQPHQQQPCLPSSVDDDFHRFACTLQTPTNNVPVEHRTTEFNGTYMRAISACLPGLVDSRRQQQPQPHQQQQQQQQPPQPVSLQRGSSSPSTHDQAAVLSASKGSVGSAKALPSPPGQTTGSVTKHIFPWMKESRQNCKQKNGTNSGGATVNHNSPLADDQEEKNSTVTSSSKRARTAYTSAQLVELEKEFHFNRYLCRPRRVEMANLLNLTERQIKIWFQNRRMKYKKDHKPRGAGGSPGGPSPNNSPPLHAAALSAFPAQGHPCLPSGAVYDSSSPPAYGGHPSQATYGLPEAYGPPLGNCSGPVTHKRYDGHQLGPDYEASSHFQANGNFNDAGLQESPVYSGGGYGDSIPANGAMFTMGGHLSQGNTSGVALDSAAAMCGSHLAGPCDPHPTYTDLSSHLPTQEVPRLTHL</sequence>
<evidence type="ECO:0000313" key="14">
    <source>
        <dbReference type="Ensembl" id="ENSEBUP00000019199.1"/>
    </source>
</evidence>
<evidence type="ECO:0000256" key="3">
    <source>
        <dbReference type="ARBA" id="ARBA00022473"/>
    </source>
</evidence>
<dbReference type="PANTHER" id="PTHR45664:SF18">
    <property type="entry name" value="HOMEOBOX PROTEIN HOX3"/>
    <property type="match status" value="1"/>
</dbReference>
<feature type="compositionally biased region" description="Polar residues" evidence="11">
    <location>
        <begin position="188"/>
        <end position="206"/>
    </location>
</feature>
<feature type="region of interest" description="Disordered" evidence="11">
    <location>
        <begin position="278"/>
        <end position="303"/>
    </location>
</feature>
<keyword evidence="5 9" id="KW-0238">DNA-binding</keyword>
<evidence type="ECO:0000256" key="5">
    <source>
        <dbReference type="ARBA" id="ARBA00023125"/>
    </source>
</evidence>
<feature type="compositionally biased region" description="Low complexity" evidence="11">
    <location>
        <begin position="147"/>
        <end position="163"/>
    </location>
</feature>
<dbReference type="PROSITE" id="PS50071">
    <property type="entry name" value="HOMEOBOX_2"/>
    <property type="match status" value="1"/>
</dbReference>
<dbReference type="InterPro" id="IPR001356">
    <property type="entry name" value="HD"/>
</dbReference>
<evidence type="ECO:0000256" key="8">
    <source>
        <dbReference type="ARBA" id="ARBA00023242"/>
    </source>
</evidence>
<feature type="compositionally biased region" description="Low complexity" evidence="11">
    <location>
        <begin position="37"/>
        <end position="59"/>
    </location>
</feature>
<dbReference type="GO" id="GO:0048704">
    <property type="term" value="P:embryonic skeletal system morphogenesis"/>
    <property type="evidence" value="ECO:0007669"/>
    <property type="project" value="TreeGrafter"/>
</dbReference>
<feature type="compositionally biased region" description="Low complexity" evidence="11">
    <location>
        <begin position="113"/>
        <end position="127"/>
    </location>
</feature>
<keyword evidence="6 9" id="KW-0371">Homeobox</keyword>
<feature type="region of interest" description="Disordered" evidence="11">
    <location>
        <begin position="37"/>
        <end position="64"/>
    </location>
</feature>
<evidence type="ECO:0000256" key="10">
    <source>
        <dbReference type="RuleBase" id="RU000682"/>
    </source>
</evidence>
<dbReference type="Proteomes" id="UP000694388">
    <property type="component" value="Unplaced"/>
</dbReference>
<comment type="subcellular location">
    <subcellularLocation>
        <location evidence="1 9 10">Nucleus</location>
    </subcellularLocation>
</comment>
<feature type="compositionally biased region" description="Polar residues" evidence="11">
    <location>
        <begin position="132"/>
        <end position="145"/>
    </location>
</feature>
<feature type="region of interest" description="Disordered" evidence="11">
    <location>
        <begin position="111"/>
        <end position="174"/>
    </location>
</feature>
<dbReference type="EMBL" id="MF398227">
    <property type="protein sequence ID" value="ASW16843.1"/>
    <property type="molecule type" value="Genomic_DNA"/>
</dbReference>
<dbReference type="PROSITE" id="PS51257">
    <property type="entry name" value="PROKAR_LIPOPROTEIN"/>
    <property type="match status" value="1"/>
</dbReference>
<organism evidence="13">
    <name type="scientific">Eptatretus burgeri</name>
    <name type="common">Inshore hagfish</name>
    <dbReference type="NCBI Taxonomy" id="7764"/>
    <lineage>
        <taxon>Eukaryota</taxon>
        <taxon>Metazoa</taxon>
        <taxon>Chordata</taxon>
        <taxon>Craniata</taxon>
        <taxon>Vertebrata</taxon>
        <taxon>Cyclostomata</taxon>
        <taxon>Myxini</taxon>
        <taxon>Myxiniformes</taxon>
        <taxon>Myxinidae</taxon>
        <taxon>Eptatretinae</taxon>
        <taxon>Eptatretus</taxon>
    </lineage>
</organism>
<proteinExistence type="inferred from homology"/>
<evidence type="ECO:0000313" key="13">
    <source>
        <dbReference type="EMBL" id="ASW16843.1"/>
    </source>
</evidence>
<evidence type="ECO:0000256" key="2">
    <source>
        <dbReference type="ARBA" id="ARBA00009107"/>
    </source>
</evidence>
<dbReference type="FunFam" id="1.10.10.60:FF:000094">
    <property type="entry name" value="Homeobox protein Hox-A3"/>
    <property type="match status" value="1"/>
</dbReference>
<evidence type="ECO:0000256" key="1">
    <source>
        <dbReference type="ARBA" id="ARBA00004123"/>
    </source>
</evidence>
<accession>A0A248WYA9</accession>
<dbReference type="InterPro" id="IPR025281">
    <property type="entry name" value="DUF4074"/>
</dbReference>
<evidence type="ECO:0000256" key="11">
    <source>
        <dbReference type="SAM" id="MobiDB-lite"/>
    </source>
</evidence>
<feature type="compositionally biased region" description="Polar residues" evidence="11">
    <location>
        <begin position="217"/>
        <end position="227"/>
    </location>
</feature>
<keyword evidence="3" id="KW-0217">Developmental protein</keyword>
<dbReference type="SMART" id="SM00389">
    <property type="entry name" value="HOX"/>
    <property type="match status" value="1"/>
</dbReference>
<evidence type="ECO:0000313" key="15">
    <source>
        <dbReference type="Proteomes" id="UP000694388"/>
    </source>
</evidence>
<dbReference type="OMA" id="HRTTEFN"/>
<dbReference type="Pfam" id="PF00046">
    <property type="entry name" value="Homeodomain"/>
    <property type="match status" value="1"/>
</dbReference>
<dbReference type="Ensembl" id="ENSEBUT00000019779.1">
    <property type="protein sequence ID" value="ENSEBUP00000019203.1"/>
    <property type="gene ID" value="ENSEBUG00000011947.1"/>
</dbReference>
<dbReference type="InterPro" id="IPR001827">
    <property type="entry name" value="Homeobox_Antennapedia_CS"/>
</dbReference>
<reference evidence="14" key="2">
    <citation type="submission" date="2025-05" db="UniProtKB">
        <authorList>
            <consortium name="Ensembl"/>
        </authorList>
    </citation>
    <scope>IDENTIFICATION</scope>
</reference>
<evidence type="ECO:0000256" key="6">
    <source>
        <dbReference type="ARBA" id="ARBA00023155"/>
    </source>
</evidence>
<reference evidence="13" key="1">
    <citation type="submission" date="2017-06" db="EMBL/GenBank/DDBJ databases">
        <title>Hox-containing scaffolds of the hagfish, Eptatretus burgeri, genome.</title>
        <authorList>
            <person name="Pascual-Anaya J."/>
        </authorList>
    </citation>
    <scope>NUCLEOTIDE SEQUENCE</scope>
    <source>
        <tissue evidence="13">Testis</tissue>
    </source>
</reference>
<dbReference type="SUPFAM" id="SSF46689">
    <property type="entry name" value="Homeodomain-like"/>
    <property type="match status" value="1"/>
</dbReference>
<dbReference type="InterPro" id="IPR009057">
    <property type="entry name" value="Homeodomain-like_sf"/>
</dbReference>
<dbReference type="InterPro" id="IPR017970">
    <property type="entry name" value="Homeobox_CS"/>
</dbReference>
<keyword evidence="4" id="KW-0805">Transcription regulation</keyword>
<keyword evidence="8 9" id="KW-0539">Nucleus</keyword>
<dbReference type="GO" id="GO:0005634">
    <property type="term" value="C:nucleus"/>
    <property type="evidence" value="ECO:0007669"/>
    <property type="project" value="UniProtKB-SubCell"/>
</dbReference>
<dbReference type="Ensembl" id="ENSEBUT00000019786.1">
    <property type="protein sequence ID" value="ENSEBUP00000019209.1"/>
    <property type="gene ID" value="ENSEBUG00000011947.1"/>
</dbReference>
<evidence type="ECO:0000256" key="9">
    <source>
        <dbReference type="PROSITE-ProRule" id="PRU00108"/>
    </source>
</evidence>
<evidence type="ECO:0000256" key="4">
    <source>
        <dbReference type="ARBA" id="ARBA00023015"/>
    </source>
</evidence>
<feature type="domain" description="Homeobox" evidence="12">
    <location>
        <begin position="221"/>
        <end position="281"/>
    </location>
</feature>